<keyword evidence="4" id="KW-1185">Reference proteome</keyword>
<dbReference type="GO" id="GO:0016757">
    <property type="term" value="F:glycosyltransferase activity"/>
    <property type="evidence" value="ECO:0007669"/>
    <property type="project" value="UniProtKB-KW"/>
</dbReference>
<accession>A0A0G9ML27</accession>
<gene>
    <name evidence="3" type="ORF">AAW01_07535</name>
</gene>
<evidence type="ECO:0000256" key="2">
    <source>
        <dbReference type="ARBA" id="ARBA00022679"/>
    </source>
</evidence>
<dbReference type="RefSeq" id="WP_047006788.1">
    <property type="nucleotide sequence ID" value="NZ_CP018097.1"/>
</dbReference>
<dbReference type="Gene3D" id="3.40.50.2000">
    <property type="entry name" value="Glycogen Phosphorylase B"/>
    <property type="match status" value="2"/>
</dbReference>
<dbReference type="SUPFAM" id="SSF53756">
    <property type="entry name" value="UDP-Glycosyltransferase/glycogen phosphorylase"/>
    <property type="match status" value="1"/>
</dbReference>
<evidence type="ECO:0000256" key="1">
    <source>
        <dbReference type="ARBA" id="ARBA00022676"/>
    </source>
</evidence>
<dbReference type="KEGG" id="egn:BMF35_a0511"/>
<evidence type="ECO:0000313" key="4">
    <source>
        <dbReference type="Proteomes" id="UP000053070"/>
    </source>
</evidence>
<protein>
    <submittedName>
        <fullName evidence="3">Uncharacterized protein</fullName>
    </submittedName>
</protein>
<dbReference type="EMBL" id="LBHC01000002">
    <property type="protein sequence ID" value="KLE31436.1"/>
    <property type="molecule type" value="Genomic_DNA"/>
</dbReference>
<evidence type="ECO:0000313" key="3">
    <source>
        <dbReference type="EMBL" id="KLE31436.1"/>
    </source>
</evidence>
<dbReference type="STRING" id="502682.BMF35_a0511"/>
<keyword evidence="2" id="KW-0808">Transferase</keyword>
<proteinExistence type="predicted"/>
<keyword evidence="1" id="KW-0328">Glycosyltransferase</keyword>
<dbReference type="AlphaFoldDB" id="A0A0G9ML27"/>
<dbReference type="OrthoDB" id="9790710at2"/>
<reference evidence="3 4" key="1">
    <citation type="submission" date="2015-04" db="EMBL/GenBank/DDBJ databases">
        <title>The draft genome sequence of Erythrobacr gangjinensis K7-2.</title>
        <authorList>
            <person name="Zhuang L."/>
            <person name="Liu Y."/>
            <person name="Shao Z."/>
        </authorList>
    </citation>
    <scope>NUCLEOTIDE SEQUENCE [LARGE SCALE GENOMIC DNA]</scope>
    <source>
        <strain evidence="3 4">K7-2</strain>
    </source>
</reference>
<dbReference type="PANTHER" id="PTHR12526:SF510">
    <property type="entry name" value="D-INOSITOL 3-PHOSPHATE GLYCOSYLTRANSFERASE"/>
    <property type="match status" value="1"/>
</dbReference>
<organism evidence="3 4">
    <name type="scientific">Aurantiacibacter gangjinensis</name>
    <dbReference type="NCBI Taxonomy" id="502682"/>
    <lineage>
        <taxon>Bacteria</taxon>
        <taxon>Pseudomonadati</taxon>
        <taxon>Pseudomonadota</taxon>
        <taxon>Alphaproteobacteria</taxon>
        <taxon>Sphingomonadales</taxon>
        <taxon>Erythrobacteraceae</taxon>
        <taxon>Aurantiacibacter</taxon>
    </lineage>
</organism>
<name>A0A0G9ML27_9SPHN</name>
<dbReference type="PATRIC" id="fig|502682.8.peg.1538"/>
<comment type="caution">
    <text evidence="3">The sequence shown here is derived from an EMBL/GenBank/DDBJ whole genome shotgun (WGS) entry which is preliminary data.</text>
</comment>
<dbReference type="Proteomes" id="UP000053070">
    <property type="component" value="Unassembled WGS sequence"/>
</dbReference>
<dbReference type="PANTHER" id="PTHR12526">
    <property type="entry name" value="GLYCOSYLTRANSFERASE"/>
    <property type="match status" value="1"/>
</dbReference>
<dbReference type="Pfam" id="PF13692">
    <property type="entry name" value="Glyco_trans_1_4"/>
    <property type="match status" value="1"/>
</dbReference>
<sequence>MSAQPSHPFRTFPTDAAKPRIVHITADYPDSFAPDKTPVIRDHISSVREAFDQYVISLNRRSPGAFAAMPGIVDARRAFDGGIAAQYTAPGFGIAHATCLDRLGSWLAAQIAAGPRPDLLAAHKLTVEGLAVARAAKALGVPYAVAIQGNTDGMILAARPDLRRRFAKVFHGAAVVFPFAPWSLALAETLLGPRTGPVHMLPAPTDLDTPQAPVAGNGRFVSVFHLKNRKVKNLRAIAATSRLLRAQQAAPIDVIGGGDAADIRACEAIIAGSDITLLGPRERRSLARELNAATGFVLPSKRESFGLVFIEALFAGLPIIYPAGAAVDGYFDDCPFAIRVDARDPSAIADAMHHVRDEEMSLKASLARWQSSEAATAFQRPAIARVFASGLRAAVSA</sequence>